<evidence type="ECO:0000259" key="1">
    <source>
        <dbReference type="PROSITE" id="PS51186"/>
    </source>
</evidence>
<reference evidence="2 5" key="2">
    <citation type="journal article" date="2013" name="Environ. Sci. Technol.">
        <title>The 4-tert-butylphenol-utilizing bacterium Sphingobium fuliginis OMI can degrade bisphenols via phenolic ring hydroxylation and meta-cleavage pathway.</title>
        <authorList>
            <person name="Ogata Y."/>
            <person name="Goda S."/>
            <person name="Toyama T."/>
            <person name="Sei K."/>
            <person name="Ike M."/>
        </authorList>
    </citation>
    <scope>NUCLEOTIDE SEQUENCE [LARGE SCALE GENOMIC DNA]</scope>
    <source>
        <strain evidence="2 5">OMI</strain>
    </source>
</reference>
<dbReference type="RefSeq" id="WP_025551356.1">
    <property type="nucleotide sequence ID" value="NZ_BATN01000118.1"/>
</dbReference>
<evidence type="ECO:0000313" key="5">
    <source>
        <dbReference type="Proteomes" id="UP000221538"/>
    </source>
</evidence>
<dbReference type="Proteomes" id="UP000628109">
    <property type="component" value="Unassembled WGS sequence"/>
</dbReference>
<reference evidence="3" key="3">
    <citation type="journal article" date="2014" name="Int. J. Syst. Evol. Microbiol.">
        <title>Complete genome of a new Firmicutes species belonging to the dominant human colonic microbiota ('Ruminococcus bicirculans') reveals two chromosomes and a selective capacity to utilize plant glucans.</title>
        <authorList>
            <consortium name="NISC Comparative Sequencing Program"/>
            <person name="Wegmann U."/>
            <person name="Louis P."/>
            <person name="Goesmann A."/>
            <person name="Henrissat B."/>
            <person name="Duncan S.H."/>
            <person name="Flint H.J."/>
        </authorList>
    </citation>
    <scope>NUCLEOTIDE SEQUENCE</scope>
    <source>
        <strain evidence="3">CCM 7327</strain>
    </source>
</reference>
<evidence type="ECO:0000313" key="7">
    <source>
        <dbReference type="Proteomes" id="UP000628109"/>
    </source>
</evidence>
<dbReference type="EMBL" id="CP060036">
    <property type="protein sequence ID" value="QOT73728.1"/>
    <property type="molecule type" value="Genomic_DNA"/>
</dbReference>
<dbReference type="PANTHER" id="PTHR43072">
    <property type="entry name" value="N-ACETYLTRANSFERASE"/>
    <property type="match status" value="1"/>
</dbReference>
<dbReference type="PANTHER" id="PTHR43072:SF8">
    <property type="entry name" value="ACYLTRANSFERASE FABY-RELATED"/>
    <property type="match status" value="1"/>
</dbReference>
<keyword evidence="7" id="KW-1185">Reference proteome</keyword>
<name>A0A292ZLN5_SPHSA</name>
<dbReference type="CDD" id="cd04301">
    <property type="entry name" value="NAT_SF"/>
    <property type="match status" value="1"/>
</dbReference>
<dbReference type="Gene3D" id="3.40.630.30">
    <property type="match status" value="1"/>
</dbReference>
<evidence type="ECO:0000313" key="3">
    <source>
        <dbReference type="EMBL" id="GFZ99135.1"/>
    </source>
</evidence>
<dbReference type="EC" id="2.3.1.-" evidence="2"/>
<protein>
    <submittedName>
        <fullName evidence="2 4">N-acetyltransferase</fullName>
        <ecNumber evidence="2">2.3.1.-</ecNumber>
    </submittedName>
    <submittedName>
        <fullName evidence="3">Phosphinothricin acetyltransferase</fullName>
    </submittedName>
</protein>
<dbReference type="Proteomes" id="UP000221538">
    <property type="component" value="Unassembled WGS sequence"/>
</dbReference>
<reference evidence="2" key="5">
    <citation type="submission" date="2017-10" db="EMBL/GenBank/DDBJ databases">
        <authorList>
            <person name="Banno H."/>
            <person name="Chua N.-H."/>
        </authorList>
    </citation>
    <scope>NUCLEOTIDE SEQUENCE</scope>
    <source>
        <strain evidence="2">OMI</strain>
    </source>
</reference>
<keyword evidence="2" id="KW-0012">Acyltransferase</keyword>
<dbReference type="InterPro" id="IPR000182">
    <property type="entry name" value="GNAT_dom"/>
</dbReference>
<dbReference type="GO" id="GO:0016747">
    <property type="term" value="F:acyltransferase activity, transferring groups other than amino-acyl groups"/>
    <property type="evidence" value="ECO:0007669"/>
    <property type="project" value="InterPro"/>
</dbReference>
<keyword evidence="2" id="KW-0808">Transferase</keyword>
<reference evidence="6" key="7">
    <citation type="submission" date="2020-08" db="EMBL/GenBank/DDBJ databases">
        <title>Complete genome sequence of Sphingobium barthaii strain KK22, a high-molecular-weight polycyclic aromatic hydrocarbon-degrading soil bacterium.</title>
        <authorList>
            <person name="Mori J.F."/>
            <person name="Kanaly R.A."/>
        </authorList>
    </citation>
    <scope>NUCLEOTIDE SEQUENCE [LARGE SCALE GENOMIC DNA]</scope>
    <source>
        <strain evidence="6">KK22</strain>
    </source>
</reference>
<reference evidence="2" key="4">
    <citation type="submission" date="2017-10" db="EMBL/GenBank/DDBJ databases">
        <title>Bioaugmenting a lab-scale membrane bioreactor with Sphingobium fuliginis OMI to degrade 4-tert-butylphenol.</title>
        <authorList>
            <person name="Takada K."/>
            <person name="Shiba T."/>
            <person name="Soda S."/>
            <person name="Inoue D."/>
            <person name="Miyake M."/>
            <person name="Eguchi M."/>
            <person name="Ike M."/>
        </authorList>
    </citation>
    <scope>NUCLEOTIDE SEQUENCE</scope>
    <source>
        <strain evidence="2">OMI</strain>
    </source>
</reference>
<organism evidence="2 5">
    <name type="scientific">Sphingobium fuliginis (strain ATCC 27551)</name>
    <dbReference type="NCBI Taxonomy" id="336203"/>
    <lineage>
        <taxon>Bacteria</taxon>
        <taxon>Pseudomonadati</taxon>
        <taxon>Pseudomonadota</taxon>
        <taxon>Alphaproteobacteria</taxon>
        <taxon>Sphingomonadales</taxon>
        <taxon>Sphingomonadaceae</taxon>
        <taxon>Sphingobium</taxon>
    </lineage>
</organism>
<reference evidence="7" key="6">
    <citation type="journal article" date="2019" name="Int. J. Syst. Evol. Microbiol.">
        <title>The Global Catalogue of Microorganisms (GCM) 10K type strain sequencing project: providing services to taxonomists for standard genome sequencing and annotation.</title>
        <authorList>
            <consortium name="The Broad Institute Genomics Platform"/>
            <consortium name="The Broad Institute Genome Sequencing Center for Infectious Disease"/>
            <person name="Wu L."/>
            <person name="Ma J."/>
        </authorList>
    </citation>
    <scope>NUCLEOTIDE SEQUENCE [LARGE SCALE GENOMIC DNA]</scope>
    <source>
        <strain evidence="7">CCM 7327</strain>
    </source>
</reference>
<dbReference type="AlphaFoldDB" id="A0A292ZLN5"/>
<dbReference type="Pfam" id="PF13420">
    <property type="entry name" value="Acetyltransf_4"/>
    <property type="match status" value="1"/>
</dbReference>
<proteinExistence type="predicted"/>
<dbReference type="PROSITE" id="PS51186">
    <property type="entry name" value="GNAT"/>
    <property type="match status" value="1"/>
</dbReference>
<dbReference type="EMBL" id="BMDU01000007">
    <property type="protein sequence ID" value="GFZ99135.1"/>
    <property type="molecule type" value="Genomic_DNA"/>
</dbReference>
<sequence length="177" mass="18472">MSVTVRKATVGDAAAIAAIYAHHVLHGTASYELVPPSVAETVARIERVTGRGWPFLAACDGAEVVGYCYATQFRDRPAYAFACENSIYVAQDRRGGGIGRALLDALLDAAGAFGFRQMVAVIGGGEPASVALHAACGFRQVGRLTGMGWKAGRWLDTVYMQIALGGGNATAPDAARP</sequence>
<dbReference type="EMBL" id="BEWI01000032">
    <property type="protein sequence ID" value="GAY23874.1"/>
    <property type="molecule type" value="Genomic_DNA"/>
</dbReference>
<reference evidence="2 5" key="1">
    <citation type="journal article" date="2013" name="Biodegradation">
        <title>Occurrence of 4-tert-butylphenol (4-t-BP) biodegradation in an aquatic sample caused by the presence of Spirodela polyrrhiza and isolation of a 4-t-BP-utilizing bacterium.</title>
        <authorList>
            <person name="Ogata Y."/>
            <person name="Toyama T."/>
            <person name="Yu N."/>
            <person name="Wang X."/>
            <person name="Sei K."/>
            <person name="Ike M."/>
        </authorList>
    </citation>
    <scope>NUCLEOTIDE SEQUENCE [LARGE SCALE GENOMIC DNA]</scope>
    <source>
        <strain evidence="2 5">OMI</strain>
    </source>
</reference>
<dbReference type="KEGG" id="sbar:H5V43_21250"/>
<evidence type="ECO:0000313" key="4">
    <source>
        <dbReference type="EMBL" id="QOT73728.1"/>
    </source>
</evidence>
<dbReference type="Proteomes" id="UP000593663">
    <property type="component" value="Chromosome 2"/>
</dbReference>
<reference evidence="3" key="9">
    <citation type="submission" date="2024-05" db="EMBL/GenBank/DDBJ databases">
        <authorList>
            <person name="Sun Q."/>
            <person name="Sedlacek I."/>
        </authorList>
    </citation>
    <scope>NUCLEOTIDE SEQUENCE</scope>
    <source>
        <strain evidence="3">CCM 7327</strain>
    </source>
</reference>
<reference evidence="4" key="8">
    <citation type="journal article" date="2021" name="Microbiol. Resour. Announc.">
        <title>Complete Genome Sequence of Sphingobium barthaii KK22, a High-Molecular-Weight Polycyclic Aromatic Hydrocarbon-Degrading Soil Bacterium.</title>
        <authorList>
            <person name="Mori J.F."/>
            <person name="Kanaly R.A."/>
        </authorList>
    </citation>
    <scope>NUCLEOTIDE SEQUENCE</scope>
    <source>
        <strain evidence="4">KK22</strain>
    </source>
</reference>
<dbReference type="InterPro" id="IPR016181">
    <property type="entry name" value="Acyl_CoA_acyltransferase"/>
</dbReference>
<gene>
    <name evidence="3" type="ORF">GCM10019071_31950</name>
    <name evidence="4" type="ORF">H5V43_21250</name>
    <name evidence="2" type="ORF">SFOMI_4452</name>
</gene>
<dbReference type="SUPFAM" id="SSF55729">
    <property type="entry name" value="Acyl-CoA N-acyltransferases (Nat)"/>
    <property type="match status" value="1"/>
</dbReference>
<evidence type="ECO:0000313" key="2">
    <source>
        <dbReference type="EMBL" id="GAY23874.1"/>
    </source>
</evidence>
<evidence type="ECO:0000313" key="6">
    <source>
        <dbReference type="Proteomes" id="UP000593663"/>
    </source>
</evidence>
<feature type="domain" description="N-acetyltransferase" evidence="1">
    <location>
        <begin position="3"/>
        <end position="165"/>
    </location>
</feature>
<accession>A0A292ZLN5</accession>